<evidence type="ECO:0000256" key="3">
    <source>
        <dbReference type="ARBA" id="ARBA00022448"/>
    </source>
</evidence>
<comment type="subcellular location">
    <subcellularLocation>
        <location evidence="1">Cell envelope</location>
    </subcellularLocation>
</comment>
<keyword evidence="9" id="KW-1185">Reference proteome</keyword>
<proteinExistence type="inferred from homology"/>
<dbReference type="SUPFAM" id="SSF53850">
    <property type="entry name" value="Periplasmic binding protein-like II"/>
    <property type="match status" value="1"/>
</dbReference>
<comment type="caution">
    <text evidence="8">The sequence shown here is derived from an EMBL/GenBank/DDBJ whole genome shotgun (WGS) entry which is preliminary data.</text>
</comment>
<dbReference type="GO" id="GO:0055085">
    <property type="term" value="P:transmembrane transport"/>
    <property type="evidence" value="ECO:0007669"/>
    <property type="project" value="InterPro"/>
</dbReference>
<protein>
    <submittedName>
        <fullName evidence="8">Multiple sugar transport system substrate-binding protein</fullName>
    </submittedName>
</protein>
<dbReference type="InterPro" id="IPR006059">
    <property type="entry name" value="SBP"/>
</dbReference>
<dbReference type="InterPro" id="IPR006061">
    <property type="entry name" value="SBP_1_CS"/>
</dbReference>
<dbReference type="PROSITE" id="PS01037">
    <property type="entry name" value="SBP_BACTERIAL_1"/>
    <property type="match status" value="1"/>
</dbReference>
<dbReference type="PANTHER" id="PTHR43649">
    <property type="entry name" value="ARABINOSE-BINDING PROTEIN-RELATED"/>
    <property type="match status" value="1"/>
</dbReference>
<dbReference type="CDD" id="cd13585">
    <property type="entry name" value="PBP2_TMBP_like"/>
    <property type="match status" value="1"/>
</dbReference>
<dbReference type="OrthoDB" id="1650177at2"/>
<dbReference type="GO" id="GO:0030313">
    <property type="term" value="C:cell envelope"/>
    <property type="evidence" value="ECO:0007669"/>
    <property type="project" value="UniProtKB-SubCell"/>
</dbReference>
<evidence type="ECO:0000313" key="9">
    <source>
        <dbReference type="Proteomes" id="UP000256269"/>
    </source>
</evidence>
<name>A0A3E0HPN8_9PSEU</name>
<evidence type="ECO:0000256" key="1">
    <source>
        <dbReference type="ARBA" id="ARBA00004196"/>
    </source>
</evidence>
<comment type="similarity">
    <text evidence="2">Belongs to the bacterial solute-binding protein 1 family.</text>
</comment>
<dbReference type="Gene3D" id="3.40.190.10">
    <property type="entry name" value="Periplasmic binding protein-like II"/>
    <property type="match status" value="1"/>
</dbReference>
<feature type="chain" id="PRO_5017726479" evidence="7">
    <location>
        <begin position="28"/>
        <end position="452"/>
    </location>
</feature>
<dbReference type="PROSITE" id="PS51257">
    <property type="entry name" value="PROKAR_LIPOPROTEIN"/>
    <property type="match status" value="1"/>
</dbReference>
<dbReference type="PANTHER" id="PTHR43649:SF31">
    <property type="entry name" value="SN-GLYCEROL-3-PHOSPHATE-BINDING PERIPLASMIC PROTEIN UGPB"/>
    <property type="match status" value="1"/>
</dbReference>
<dbReference type="EMBL" id="QUNO01000005">
    <property type="protein sequence ID" value="REH48216.1"/>
    <property type="molecule type" value="Genomic_DNA"/>
</dbReference>
<dbReference type="InterPro" id="IPR050490">
    <property type="entry name" value="Bact_solute-bd_prot1"/>
</dbReference>
<dbReference type="Pfam" id="PF01547">
    <property type="entry name" value="SBP_bac_1"/>
    <property type="match status" value="1"/>
</dbReference>
<keyword evidence="4 7" id="KW-0732">Signal</keyword>
<sequence>MRKLLAAALASASVVALSACGSSGSGASSGTINWWTWDDKQAAAYQSCATAFEKANPGVTVKISQYAVDSYFTKLTAGFVAGDAPDAFQNSVQFFQAYASQHQLLPLDDLISKNNFDLKKFSVGVDAWKFTDGKQYALPLDWAASAIYYNTDAITKAGYTPADVANLNWNPDNGGTFDKMVAHLTVDASGKRGDEPGFDKSKVATYGMGQLAAKDFIGQTTWNSFVSTTGWRQGDKNQWPTKFNYDDPNFVKTMKYVKSLTDRGFAPKINTFSAGEGTATISDVDLMGTNKIAMETAGSWEAATFAKLPGVKVGIAPTVEGPDGKTRSDMSNSNGNNIWAGTKNPDLTWKWVSYMGSQECQATAGASGSFFPSIPAAMDSAAAAVGKQGVDLSVFTKALKDGSLYGAPAYANGADLQQTLEPLFEAYFSGSRGDDVFAEMTTKAQTILNKKG</sequence>
<evidence type="ECO:0000256" key="2">
    <source>
        <dbReference type="ARBA" id="ARBA00008520"/>
    </source>
</evidence>
<evidence type="ECO:0000256" key="4">
    <source>
        <dbReference type="ARBA" id="ARBA00022729"/>
    </source>
</evidence>
<evidence type="ECO:0000256" key="6">
    <source>
        <dbReference type="SAM" id="MobiDB-lite"/>
    </source>
</evidence>
<dbReference type="AlphaFoldDB" id="A0A3E0HPN8"/>
<keyword evidence="3" id="KW-0813">Transport</keyword>
<feature type="region of interest" description="Disordered" evidence="6">
    <location>
        <begin position="319"/>
        <end position="339"/>
    </location>
</feature>
<evidence type="ECO:0000256" key="7">
    <source>
        <dbReference type="SAM" id="SignalP"/>
    </source>
</evidence>
<gene>
    <name evidence="8" type="ORF">BCF44_10574</name>
</gene>
<keyword evidence="8" id="KW-0762">Sugar transport</keyword>
<evidence type="ECO:0000313" key="8">
    <source>
        <dbReference type="EMBL" id="REH48216.1"/>
    </source>
</evidence>
<organism evidence="8 9">
    <name type="scientific">Kutzneria buriramensis</name>
    <dbReference type="NCBI Taxonomy" id="1045776"/>
    <lineage>
        <taxon>Bacteria</taxon>
        <taxon>Bacillati</taxon>
        <taxon>Actinomycetota</taxon>
        <taxon>Actinomycetes</taxon>
        <taxon>Pseudonocardiales</taxon>
        <taxon>Pseudonocardiaceae</taxon>
        <taxon>Kutzneria</taxon>
    </lineage>
</organism>
<keyword evidence="5" id="KW-0574">Periplasm</keyword>
<reference evidence="8 9" key="1">
    <citation type="submission" date="2018-08" db="EMBL/GenBank/DDBJ databases">
        <title>Genomic Encyclopedia of Archaeal and Bacterial Type Strains, Phase II (KMG-II): from individual species to whole genera.</title>
        <authorList>
            <person name="Goeker M."/>
        </authorList>
    </citation>
    <scope>NUCLEOTIDE SEQUENCE [LARGE SCALE GENOMIC DNA]</scope>
    <source>
        <strain evidence="8 9">DSM 45791</strain>
    </source>
</reference>
<dbReference type="Proteomes" id="UP000256269">
    <property type="component" value="Unassembled WGS sequence"/>
</dbReference>
<feature type="compositionally biased region" description="Polar residues" evidence="6">
    <location>
        <begin position="329"/>
        <end position="339"/>
    </location>
</feature>
<evidence type="ECO:0000256" key="5">
    <source>
        <dbReference type="ARBA" id="ARBA00022764"/>
    </source>
</evidence>
<feature type="signal peptide" evidence="7">
    <location>
        <begin position="1"/>
        <end position="27"/>
    </location>
</feature>
<accession>A0A3E0HPN8</accession>